<evidence type="ECO:0000313" key="1">
    <source>
        <dbReference type="EMBL" id="GCC40324.1"/>
    </source>
</evidence>
<dbReference type="AlphaFoldDB" id="A0A401TCJ2"/>
<proteinExistence type="predicted"/>
<accession>A0A401TCJ2</accession>
<sequence>MLVLRSPFRTQSAEYEDYGSTSVSLGLDGLTRLSLTVTAEARLPGRGLEWGIARQSHLSRFAAQYTTGITHRGPELGYRAFLP</sequence>
<comment type="caution">
    <text evidence="1">The sequence shown here is derived from an EMBL/GenBank/DDBJ whole genome shotgun (WGS) entry which is preliminary data.</text>
</comment>
<evidence type="ECO:0000313" key="2">
    <source>
        <dbReference type="Proteomes" id="UP000287033"/>
    </source>
</evidence>
<gene>
    <name evidence="1" type="ORF">chiPu_0024253</name>
</gene>
<dbReference type="EMBL" id="BEZZ01035767">
    <property type="protein sequence ID" value="GCC40324.1"/>
    <property type="molecule type" value="Genomic_DNA"/>
</dbReference>
<reference evidence="1 2" key="1">
    <citation type="journal article" date="2018" name="Nat. Ecol. Evol.">
        <title>Shark genomes provide insights into elasmobranch evolution and the origin of vertebrates.</title>
        <authorList>
            <person name="Hara Y"/>
            <person name="Yamaguchi K"/>
            <person name="Onimaru K"/>
            <person name="Kadota M"/>
            <person name="Koyanagi M"/>
            <person name="Keeley SD"/>
            <person name="Tatsumi K"/>
            <person name="Tanaka K"/>
            <person name="Motone F"/>
            <person name="Kageyama Y"/>
            <person name="Nozu R"/>
            <person name="Adachi N"/>
            <person name="Nishimura O"/>
            <person name="Nakagawa R"/>
            <person name="Tanegashima C"/>
            <person name="Kiyatake I"/>
            <person name="Matsumoto R"/>
            <person name="Murakumo K"/>
            <person name="Nishida K"/>
            <person name="Terakita A"/>
            <person name="Kuratani S"/>
            <person name="Sato K"/>
            <person name="Hyodo S Kuraku.S."/>
        </authorList>
    </citation>
    <scope>NUCLEOTIDE SEQUENCE [LARGE SCALE GENOMIC DNA]</scope>
</reference>
<organism evidence="1 2">
    <name type="scientific">Chiloscyllium punctatum</name>
    <name type="common">Brownbanded bambooshark</name>
    <name type="synonym">Hemiscyllium punctatum</name>
    <dbReference type="NCBI Taxonomy" id="137246"/>
    <lineage>
        <taxon>Eukaryota</taxon>
        <taxon>Metazoa</taxon>
        <taxon>Chordata</taxon>
        <taxon>Craniata</taxon>
        <taxon>Vertebrata</taxon>
        <taxon>Chondrichthyes</taxon>
        <taxon>Elasmobranchii</taxon>
        <taxon>Galeomorphii</taxon>
        <taxon>Galeoidea</taxon>
        <taxon>Orectolobiformes</taxon>
        <taxon>Hemiscylliidae</taxon>
        <taxon>Chiloscyllium</taxon>
    </lineage>
</organism>
<protein>
    <submittedName>
        <fullName evidence="1">Uncharacterized protein</fullName>
    </submittedName>
</protein>
<name>A0A401TCJ2_CHIPU</name>
<dbReference type="Proteomes" id="UP000287033">
    <property type="component" value="Unassembled WGS sequence"/>
</dbReference>
<keyword evidence="2" id="KW-1185">Reference proteome</keyword>